<accession>A0ABP0DL14</accession>
<reference evidence="2 3" key="1">
    <citation type="submission" date="2024-01" db="EMBL/GenBank/DDBJ databases">
        <authorList>
            <person name="Allen C."/>
            <person name="Tagirdzhanova G."/>
        </authorList>
    </citation>
    <scope>NUCLEOTIDE SEQUENCE [LARGE SCALE GENOMIC DNA]</scope>
    <source>
        <strain evidence="2 3">CBS 573.63</strain>
    </source>
</reference>
<protein>
    <submittedName>
        <fullName evidence="2">Uncharacterized protein</fullName>
    </submittedName>
</protein>
<name>A0ABP0DL14_9PEZI</name>
<evidence type="ECO:0000256" key="1">
    <source>
        <dbReference type="SAM" id="MobiDB-lite"/>
    </source>
</evidence>
<keyword evidence="3" id="KW-1185">Reference proteome</keyword>
<feature type="region of interest" description="Disordered" evidence="1">
    <location>
        <begin position="1"/>
        <end position="21"/>
    </location>
</feature>
<evidence type="ECO:0000313" key="3">
    <source>
        <dbReference type="Proteomes" id="UP001642501"/>
    </source>
</evidence>
<feature type="compositionally biased region" description="Polar residues" evidence="1">
    <location>
        <begin position="1"/>
        <end position="19"/>
    </location>
</feature>
<dbReference type="EMBL" id="CAWUOM010000051">
    <property type="protein sequence ID" value="CAK7268882.1"/>
    <property type="molecule type" value="Genomic_DNA"/>
</dbReference>
<evidence type="ECO:0000313" key="2">
    <source>
        <dbReference type="EMBL" id="CAK7268882.1"/>
    </source>
</evidence>
<comment type="caution">
    <text evidence="2">The sequence shown here is derived from an EMBL/GenBank/DDBJ whole genome shotgun (WGS) entry which is preliminary data.</text>
</comment>
<proteinExistence type="predicted"/>
<organism evidence="2 3">
    <name type="scientific">Sporothrix epigloea</name>
    <dbReference type="NCBI Taxonomy" id="1892477"/>
    <lineage>
        <taxon>Eukaryota</taxon>
        <taxon>Fungi</taxon>
        <taxon>Dikarya</taxon>
        <taxon>Ascomycota</taxon>
        <taxon>Pezizomycotina</taxon>
        <taxon>Sordariomycetes</taxon>
        <taxon>Sordariomycetidae</taxon>
        <taxon>Ophiostomatales</taxon>
        <taxon>Ophiostomataceae</taxon>
        <taxon>Sporothrix</taxon>
    </lineage>
</organism>
<dbReference type="Proteomes" id="UP001642501">
    <property type="component" value="Unassembled WGS sequence"/>
</dbReference>
<gene>
    <name evidence="2" type="ORF">SEPCBS57363_003319</name>
</gene>
<sequence length="66" mass="7420">MSEPSTRQEQPQQPASDSAFSALCRRPKNLLKQIEEAVAFKSDSDAPSVSELPQLSWGDRRFVIEE</sequence>